<dbReference type="Proteomes" id="UP000563426">
    <property type="component" value="Unassembled WGS sequence"/>
</dbReference>
<keyword evidence="2" id="KW-1185">Reference proteome</keyword>
<reference evidence="1 2" key="1">
    <citation type="submission" date="2020-05" db="EMBL/GenBank/DDBJ databases">
        <authorList>
            <person name="Whitworth D."/>
        </authorList>
    </citation>
    <scope>NUCLEOTIDE SEQUENCE [LARGE SCALE GENOMIC DNA]</scope>
    <source>
        <strain evidence="1 2">AB043B</strain>
    </source>
</reference>
<sequence length="378" mass="41932">MPQVAHHAPSLLTLDWLNQNAMRNFGSRMGALEALTHIIFKKDRFTQDLPSSTLVDIFTRAGGLKYNNQLLTADQDVGELPNGEHLRTTIALLSAQDDSKETTGLIEAMPEEFLAVTFAFIAGTEAARDNRLRELLASSFDTAAAEQSNGVERTELQLLEAKLSQRSRHSLSPEDVLGHLVDDTKGGNLTAGGHEREEIITTLQGRPRETVLTPSNPFPRQFWVAALNSRSATAWALLLEVLVEHPDANPTLLDELLVRKPLYHLHGSHPALRKAIASRWSSASAETKSQILRRIEELTGSPLVNGIYCITPLLTALPETEQPAHLREYAELYRLQGWDPQPNVPTELFPTWLTPDVGEAATYSTIKDGNRTGWIFQK</sequence>
<organism evidence="1 2">
    <name type="scientific">Corallococcus exercitus</name>
    <dbReference type="NCBI Taxonomy" id="2316736"/>
    <lineage>
        <taxon>Bacteria</taxon>
        <taxon>Pseudomonadati</taxon>
        <taxon>Myxococcota</taxon>
        <taxon>Myxococcia</taxon>
        <taxon>Myxococcales</taxon>
        <taxon>Cystobacterineae</taxon>
        <taxon>Myxococcaceae</taxon>
        <taxon>Corallococcus</taxon>
    </lineage>
</organism>
<evidence type="ECO:0000313" key="2">
    <source>
        <dbReference type="Proteomes" id="UP000563426"/>
    </source>
</evidence>
<accession>A0A7Y4KM36</accession>
<comment type="caution">
    <text evidence="1">The sequence shown here is derived from an EMBL/GenBank/DDBJ whole genome shotgun (WGS) entry which is preliminary data.</text>
</comment>
<name>A0A7Y4KM36_9BACT</name>
<dbReference type="RefSeq" id="WP_171436346.1">
    <property type="nucleotide sequence ID" value="NZ_JABFJV010000125.1"/>
</dbReference>
<gene>
    <name evidence="1" type="ORF">HMI49_21105</name>
</gene>
<protein>
    <submittedName>
        <fullName evidence="1">Uncharacterized protein</fullName>
    </submittedName>
</protein>
<dbReference type="EMBL" id="JABFJV010000125">
    <property type="protein sequence ID" value="NOK35700.1"/>
    <property type="molecule type" value="Genomic_DNA"/>
</dbReference>
<evidence type="ECO:0000313" key="1">
    <source>
        <dbReference type="EMBL" id="NOK35700.1"/>
    </source>
</evidence>
<proteinExistence type="predicted"/>
<dbReference type="AlphaFoldDB" id="A0A7Y4KM36"/>